<keyword evidence="3" id="KW-1185">Reference proteome</keyword>
<dbReference type="KEGG" id="mmau:NCTC10168_00334"/>
<evidence type="ECO:0000256" key="1">
    <source>
        <dbReference type="SAM" id="Coils"/>
    </source>
</evidence>
<keyword evidence="1" id="KW-0175">Coiled coil</keyword>
<evidence type="ECO:0000313" key="3">
    <source>
        <dbReference type="Proteomes" id="UP000290243"/>
    </source>
</evidence>
<organism evidence="2 3">
    <name type="scientific">Mycoplasmopsis maculosa</name>
    <dbReference type="NCBI Taxonomy" id="114885"/>
    <lineage>
        <taxon>Bacteria</taxon>
        <taxon>Bacillati</taxon>
        <taxon>Mycoplasmatota</taxon>
        <taxon>Mycoplasmoidales</taxon>
        <taxon>Metamycoplasmataceae</taxon>
        <taxon>Mycoplasmopsis</taxon>
    </lineage>
</organism>
<name>A0A449B480_9BACT</name>
<sequence length="320" mass="38175">MKEKKNLESLFFSQKDIILNGINYSDIARNKGKKVSKDILNSLDEIIATYNIILIINENTIISFKKELLNNLFYNYFANKNIFPENEEVLFNFIFEEFGIDYDYYNSLIKEKFFLTNQSLKNAISFLDKFNFNYKNDIVGAFNLNFEDIYKNLFLNTLKIYKTDFSVDFFKNELINLFNYLFNVNFSLDKIISKKNINNINNHNLNLKQNLEKIENRIINNELEAIIKYIDLILLKPLNFENNIILKIYLDILLIDKFNKRINWNAIKFDDFYEAYINIHKNPSKLINMLNKNIIYNKNNDSLNEQIVKSIFALDFIEIN</sequence>
<accession>A0A449B480</accession>
<dbReference type="RefSeq" id="WP_129646483.1">
    <property type="nucleotide sequence ID" value="NZ_LR215037.1"/>
</dbReference>
<proteinExistence type="predicted"/>
<feature type="coiled-coil region" evidence="1">
    <location>
        <begin position="197"/>
        <end position="224"/>
    </location>
</feature>
<dbReference type="AlphaFoldDB" id="A0A449B480"/>
<dbReference type="Proteomes" id="UP000290243">
    <property type="component" value="Chromosome"/>
</dbReference>
<gene>
    <name evidence="2" type="ORF">NCTC10168_00334</name>
</gene>
<dbReference type="EMBL" id="LR215037">
    <property type="protein sequence ID" value="VEU75414.1"/>
    <property type="molecule type" value="Genomic_DNA"/>
</dbReference>
<evidence type="ECO:0000313" key="2">
    <source>
        <dbReference type="EMBL" id="VEU75414.1"/>
    </source>
</evidence>
<protein>
    <submittedName>
        <fullName evidence="2">Uncharacterized protein</fullName>
    </submittedName>
</protein>
<reference evidence="2 3" key="1">
    <citation type="submission" date="2019-01" db="EMBL/GenBank/DDBJ databases">
        <authorList>
            <consortium name="Pathogen Informatics"/>
        </authorList>
    </citation>
    <scope>NUCLEOTIDE SEQUENCE [LARGE SCALE GENOMIC DNA]</scope>
    <source>
        <strain evidence="2 3">NCTC10168</strain>
    </source>
</reference>